<organism evidence="2 3">
    <name type="scientific">Parapedobacter luteus</name>
    <dbReference type="NCBI Taxonomy" id="623280"/>
    <lineage>
        <taxon>Bacteria</taxon>
        <taxon>Pseudomonadati</taxon>
        <taxon>Bacteroidota</taxon>
        <taxon>Sphingobacteriia</taxon>
        <taxon>Sphingobacteriales</taxon>
        <taxon>Sphingobacteriaceae</taxon>
        <taxon>Parapedobacter</taxon>
    </lineage>
</organism>
<accession>A0A1T5AQQ7</accession>
<name>A0A1T5AQQ7_9SPHI</name>
<gene>
    <name evidence="2" type="ORF">SAMN05660226_00977</name>
</gene>
<evidence type="ECO:0000313" key="2">
    <source>
        <dbReference type="EMBL" id="SKB37140.1"/>
    </source>
</evidence>
<protein>
    <recommendedName>
        <fullName evidence="4">Transposase</fullName>
    </recommendedName>
</protein>
<sequence length="151" mass="17049">MCNLMKKLMLHLGTAASLMFACNGGSQEAAEIEQLRNEAIAVHDEIMPEVSAFDRNTVRIDSLLASLPQLKAAYPDLDTTQTRTELTALKTRLEQATDAMMEWMTNFDVAPQDKSNAEIKAYYEEEVEKVKDLRQLFEEVAKESTDKLAQF</sequence>
<dbReference type="PROSITE" id="PS51257">
    <property type="entry name" value="PROKAR_LIPOPROTEIN"/>
    <property type="match status" value="1"/>
</dbReference>
<proteinExistence type="predicted"/>
<evidence type="ECO:0008006" key="4">
    <source>
        <dbReference type="Google" id="ProtNLM"/>
    </source>
</evidence>
<keyword evidence="3" id="KW-1185">Reference proteome</keyword>
<feature type="chain" id="PRO_5012414014" description="Transposase" evidence="1">
    <location>
        <begin position="22"/>
        <end position="151"/>
    </location>
</feature>
<keyword evidence="1" id="KW-0732">Signal</keyword>
<feature type="signal peptide" evidence="1">
    <location>
        <begin position="1"/>
        <end position="21"/>
    </location>
</feature>
<dbReference type="EMBL" id="FUYS01000002">
    <property type="protein sequence ID" value="SKB37140.1"/>
    <property type="molecule type" value="Genomic_DNA"/>
</dbReference>
<evidence type="ECO:0000256" key="1">
    <source>
        <dbReference type="SAM" id="SignalP"/>
    </source>
</evidence>
<dbReference type="Proteomes" id="UP000190541">
    <property type="component" value="Unassembled WGS sequence"/>
</dbReference>
<dbReference type="AlphaFoldDB" id="A0A1T5AQQ7"/>
<evidence type="ECO:0000313" key="3">
    <source>
        <dbReference type="Proteomes" id="UP000190541"/>
    </source>
</evidence>
<reference evidence="2 3" key="1">
    <citation type="submission" date="2017-02" db="EMBL/GenBank/DDBJ databases">
        <authorList>
            <person name="Peterson S.W."/>
        </authorList>
    </citation>
    <scope>NUCLEOTIDE SEQUENCE [LARGE SCALE GENOMIC DNA]</scope>
    <source>
        <strain evidence="2 3">DSM 22899</strain>
    </source>
</reference>
<dbReference type="STRING" id="623280.SAMN05660226_00977"/>